<protein>
    <submittedName>
        <fullName evidence="2">Uncharacterized protein</fullName>
    </submittedName>
</protein>
<organism evidence="2 3">
    <name type="scientific">Pseudenterobacter timonensis</name>
    <dbReference type="NCBI Taxonomy" id="1755099"/>
    <lineage>
        <taxon>Bacteria</taxon>
        <taxon>Pseudomonadati</taxon>
        <taxon>Pseudomonadota</taxon>
        <taxon>Gammaproteobacteria</taxon>
        <taxon>Enterobacterales</taxon>
        <taxon>Enterobacteriaceae</taxon>
        <taxon>Pseudenterobacter</taxon>
    </lineage>
</organism>
<keyword evidence="3" id="KW-1185">Reference proteome</keyword>
<reference evidence="2 3" key="1">
    <citation type="submission" date="2024-03" db="EMBL/GenBank/DDBJ databases">
        <title>Role of Flies in the Dissemination of Carbapenem-Resistant Enterobacteriaceae (CRE): An Epidemiological and Genomic Study in China.</title>
        <authorList>
            <person name="Chen K."/>
            <person name="Zhang R."/>
            <person name="Chen S."/>
        </authorList>
    </citation>
    <scope>NUCLEOTIDE SEQUENCE [LARGE SCALE GENOMIC DNA]</scope>
    <source>
        <strain evidence="3">fly-313</strain>
    </source>
</reference>
<proteinExistence type="predicted"/>
<keyword evidence="1" id="KW-0812">Transmembrane</keyword>
<name>A0ABV4ADP0_9ENTR</name>
<dbReference type="EMBL" id="JBFZPZ010000017">
    <property type="protein sequence ID" value="MEX9254413.1"/>
    <property type="molecule type" value="Genomic_DNA"/>
</dbReference>
<evidence type="ECO:0000256" key="1">
    <source>
        <dbReference type="SAM" id="Phobius"/>
    </source>
</evidence>
<evidence type="ECO:0000313" key="3">
    <source>
        <dbReference type="Proteomes" id="UP001561463"/>
    </source>
</evidence>
<keyword evidence="1" id="KW-1133">Transmembrane helix</keyword>
<dbReference type="PROSITE" id="PS51257">
    <property type="entry name" value="PROKAR_LIPOPROTEIN"/>
    <property type="match status" value="1"/>
</dbReference>
<comment type="caution">
    <text evidence="2">The sequence shown here is derived from an EMBL/GenBank/DDBJ whole genome shotgun (WGS) entry which is preliminary data.</text>
</comment>
<gene>
    <name evidence="2" type="ORF">AB7Z85_18140</name>
</gene>
<sequence>MIKKTVLFFCWLIACFVILPALVPFEWIVRLDCFLTNHGVVIRGSHDFGVERIYDLAADLFIFSSPLFALIMTCLSLKCFTFLRR</sequence>
<feature type="transmembrane region" description="Helical" evidence="1">
    <location>
        <begin position="60"/>
        <end position="83"/>
    </location>
</feature>
<dbReference type="Proteomes" id="UP001561463">
    <property type="component" value="Unassembled WGS sequence"/>
</dbReference>
<accession>A0ABV4ADP0</accession>
<keyword evidence="1" id="KW-0472">Membrane</keyword>
<dbReference type="RefSeq" id="WP_369498693.1">
    <property type="nucleotide sequence ID" value="NZ_JBFZPZ010000017.1"/>
</dbReference>
<evidence type="ECO:0000313" key="2">
    <source>
        <dbReference type="EMBL" id="MEX9254413.1"/>
    </source>
</evidence>